<sequence>MRTPDRNALPATGQFVLSGVREAASVLSTGVSQKSYAAVKPPSTANSAPVMKLASSLSR</sequence>
<proteinExistence type="predicted"/>
<evidence type="ECO:0000313" key="3">
    <source>
        <dbReference type="Proteomes" id="UP000606922"/>
    </source>
</evidence>
<organism evidence="2 3">
    <name type="scientific">Conyzicola nivalis</name>
    <dbReference type="NCBI Taxonomy" id="1477021"/>
    <lineage>
        <taxon>Bacteria</taxon>
        <taxon>Bacillati</taxon>
        <taxon>Actinomycetota</taxon>
        <taxon>Actinomycetes</taxon>
        <taxon>Micrococcales</taxon>
        <taxon>Microbacteriaceae</taxon>
        <taxon>Conyzicola</taxon>
    </lineage>
</organism>
<name>A0A916SAK4_9MICO</name>
<comment type="caution">
    <text evidence="2">The sequence shown here is derived from an EMBL/GenBank/DDBJ whole genome shotgun (WGS) entry which is preliminary data.</text>
</comment>
<protein>
    <submittedName>
        <fullName evidence="2">Uncharacterized protein</fullName>
    </submittedName>
</protein>
<gene>
    <name evidence="2" type="ORF">GCM10010979_02330</name>
</gene>
<dbReference type="EMBL" id="BMGB01000001">
    <property type="protein sequence ID" value="GGA91201.1"/>
    <property type="molecule type" value="Genomic_DNA"/>
</dbReference>
<evidence type="ECO:0000256" key="1">
    <source>
        <dbReference type="SAM" id="MobiDB-lite"/>
    </source>
</evidence>
<keyword evidence="3" id="KW-1185">Reference proteome</keyword>
<accession>A0A916SAK4</accession>
<dbReference type="AlphaFoldDB" id="A0A916SAK4"/>
<evidence type="ECO:0000313" key="2">
    <source>
        <dbReference type="EMBL" id="GGA91201.1"/>
    </source>
</evidence>
<dbReference type="Proteomes" id="UP000606922">
    <property type="component" value="Unassembled WGS sequence"/>
</dbReference>
<reference evidence="2" key="2">
    <citation type="submission" date="2020-09" db="EMBL/GenBank/DDBJ databases">
        <authorList>
            <person name="Sun Q."/>
            <person name="Zhou Y."/>
        </authorList>
    </citation>
    <scope>NUCLEOTIDE SEQUENCE</scope>
    <source>
        <strain evidence="2">CGMCC 1.12813</strain>
    </source>
</reference>
<reference evidence="2" key="1">
    <citation type="journal article" date="2014" name="Int. J. Syst. Evol. Microbiol.">
        <title>Complete genome sequence of Corynebacterium casei LMG S-19264T (=DSM 44701T), isolated from a smear-ripened cheese.</title>
        <authorList>
            <consortium name="US DOE Joint Genome Institute (JGI-PGF)"/>
            <person name="Walter F."/>
            <person name="Albersmeier A."/>
            <person name="Kalinowski J."/>
            <person name="Ruckert C."/>
        </authorList>
    </citation>
    <scope>NUCLEOTIDE SEQUENCE</scope>
    <source>
        <strain evidence="2">CGMCC 1.12813</strain>
    </source>
</reference>
<feature type="region of interest" description="Disordered" evidence="1">
    <location>
        <begin position="35"/>
        <end position="59"/>
    </location>
</feature>